<evidence type="ECO:0000313" key="9">
    <source>
        <dbReference type="EMBL" id="ABE35246.1"/>
    </source>
</evidence>
<evidence type="ECO:0000256" key="7">
    <source>
        <dbReference type="ARBA" id="ARBA00023136"/>
    </source>
</evidence>
<dbReference type="EMBL" id="CP000271">
    <property type="protein sequence ID" value="ABE35246.1"/>
    <property type="molecule type" value="Genomic_DNA"/>
</dbReference>
<dbReference type="NCBIfam" id="TIGR00914">
    <property type="entry name" value="2A0601"/>
    <property type="match status" value="1"/>
</dbReference>
<dbReference type="OrthoDB" id="9798415at2"/>
<dbReference type="eggNOG" id="COG3696">
    <property type="taxonomic scope" value="Bacteria"/>
</dbReference>
<feature type="transmembrane region" description="Helical" evidence="8">
    <location>
        <begin position="902"/>
        <end position="919"/>
    </location>
</feature>
<keyword evidence="4" id="KW-1003">Cell membrane</keyword>
<feature type="transmembrane region" description="Helical" evidence="8">
    <location>
        <begin position="997"/>
        <end position="1017"/>
    </location>
</feature>
<name>Q13KZ3_PARXL</name>
<feature type="transmembrane region" description="Helical" evidence="8">
    <location>
        <begin position="351"/>
        <end position="375"/>
    </location>
</feature>
<dbReference type="SUPFAM" id="SSF82866">
    <property type="entry name" value="Multidrug efflux transporter AcrB transmembrane domain"/>
    <property type="match status" value="2"/>
</dbReference>
<reference evidence="9 10" key="1">
    <citation type="journal article" date="2006" name="Proc. Natl. Acad. Sci. U.S.A.">
        <title>Burkholderia xenovorans LB400 harbors a multi-replicon, 9.73-Mbp genome shaped for versatility.</title>
        <authorList>
            <person name="Chain P.S."/>
            <person name="Denef V.J."/>
            <person name="Konstantinidis K.T."/>
            <person name="Vergez L.M."/>
            <person name="Agullo L."/>
            <person name="Reyes V.L."/>
            <person name="Hauser L."/>
            <person name="Cordova M."/>
            <person name="Gomez L."/>
            <person name="Gonzalez M."/>
            <person name="Land M."/>
            <person name="Lao V."/>
            <person name="Larimer F."/>
            <person name="LiPuma J.J."/>
            <person name="Mahenthiralingam E."/>
            <person name="Malfatti S.A."/>
            <person name="Marx C.J."/>
            <person name="Parnell J.J."/>
            <person name="Ramette A."/>
            <person name="Richardson P."/>
            <person name="Seeger M."/>
            <person name="Smith D."/>
            <person name="Spilker T."/>
            <person name="Sul W.J."/>
            <person name="Tsoi T.V."/>
            <person name="Ulrich L.E."/>
            <person name="Zhulin I.B."/>
            <person name="Tiedje J.M."/>
        </authorList>
    </citation>
    <scope>NUCLEOTIDE SEQUENCE [LARGE SCALE GENOMIC DNA]</scope>
    <source>
        <strain evidence="9 10">LB400</strain>
    </source>
</reference>
<keyword evidence="7 8" id="KW-0472">Membrane</keyword>
<dbReference type="SUPFAM" id="SSF82714">
    <property type="entry name" value="Multidrug efflux transporter AcrB TolC docking domain, DN and DC subdomains"/>
    <property type="match status" value="2"/>
</dbReference>
<dbReference type="AlphaFoldDB" id="Q13KZ3"/>
<dbReference type="GO" id="GO:0042910">
    <property type="term" value="F:xenobiotic transmembrane transporter activity"/>
    <property type="evidence" value="ECO:0007669"/>
    <property type="project" value="TreeGrafter"/>
</dbReference>
<accession>Q13KZ3</accession>
<dbReference type="PRINTS" id="PR00702">
    <property type="entry name" value="ACRIFLAVINRP"/>
</dbReference>
<dbReference type="Gene3D" id="3.30.70.1440">
    <property type="entry name" value="Multidrug efflux transporter AcrB pore domain"/>
    <property type="match status" value="1"/>
</dbReference>
<feature type="transmembrane region" description="Helical" evidence="8">
    <location>
        <begin position="6"/>
        <end position="28"/>
    </location>
</feature>
<keyword evidence="5 8" id="KW-0812">Transmembrane</keyword>
<dbReference type="STRING" id="266265.Bxe_B0707"/>
<evidence type="ECO:0000256" key="8">
    <source>
        <dbReference type="SAM" id="Phobius"/>
    </source>
</evidence>
<dbReference type="RefSeq" id="WP_011492539.1">
    <property type="nucleotide sequence ID" value="NC_007952.1"/>
</dbReference>
<evidence type="ECO:0000256" key="4">
    <source>
        <dbReference type="ARBA" id="ARBA00022475"/>
    </source>
</evidence>
<feature type="transmembrane region" description="Helical" evidence="8">
    <location>
        <begin position="926"/>
        <end position="945"/>
    </location>
</feature>
<keyword evidence="10" id="KW-1185">Reference proteome</keyword>
<dbReference type="GO" id="GO:0005886">
    <property type="term" value="C:plasma membrane"/>
    <property type="evidence" value="ECO:0007669"/>
    <property type="project" value="UniProtKB-SubCell"/>
</dbReference>
<keyword evidence="6 8" id="KW-1133">Transmembrane helix</keyword>
<keyword evidence="3" id="KW-0813">Transport</keyword>
<dbReference type="KEGG" id="bxb:DR64_6038"/>
<feature type="transmembrane region" description="Helical" evidence="8">
    <location>
        <begin position="451"/>
        <end position="469"/>
    </location>
</feature>
<evidence type="ECO:0000313" key="10">
    <source>
        <dbReference type="Proteomes" id="UP000001817"/>
    </source>
</evidence>
<organism evidence="9 10">
    <name type="scientific">Paraburkholderia xenovorans (strain LB400)</name>
    <dbReference type="NCBI Taxonomy" id="266265"/>
    <lineage>
        <taxon>Bacteria</taxon>
        <taxon>Pseudomonadati</taxon>
        <taxon>Pseudomonadota</taxon>
        <taxon>Betaproteobacteria</taxon>
        <taxon>Burkholderiales</taxon>
        <taxon>Burkholderiaceae</taxon>
        <taxon>Paraburkholderia</taxon>
    </lineage>
</organism>
<dbReference type="SUPFAM" id="SSF82693">
    <property type="entry name" value="Multidrug efflux transporter AcrB pore domain, PN1, PN2, PC1 and PC2 subdomains"/>
    <property type="match status" value="3"/>
</dbReference>
<comment type="subcellular location">
    <subcellularLocation>
        <location evidence="1">Cell membrane</location>
        <topology evidence="1">Multi-pass membrane protein</topology>
    </subcellularLocation>
</comment>
<feature type="transmembrane region" description="Helical" evidence="8">
    <location>
        <begin position="540"/>
        <end position="558"/>
    </location>
</feature>
<dbReference type="Gene3D" id="3.30.70.1430">
    <property type="entry name" value="Multidrug efflux transporter AcrB pore domain"/>
    <property type="match status" value="2"/>
</dbReference>
<feature type="transmembrane region" description="Helical" evidence="8">
    <location>
        <begin position="951"/>
        <end position="976"/>
    </location>
</feature>
<feature type="transmembrane region" description="Helical" evidence="8">
    <location>
        <begin position="481"/>
        <end position="507"/>
    </location>
</feature>
<dbReference type="InterPro" id="IPR027463">
    <property type="entry name" value="AcrB_DN_DC_subdom"/>
</dbReference>
<sequence>MFETLIRFAIAHRWLVMLAIAAVAAVGVTSYQKLPIDAVPDITNVQVQINTSAPGYSPLEAEQRITYPVETAMAGLPDLAQTRSISRYGLSQVTVIFKDGTDIYFARQLVNERIQEAKDRLPPGATPAMGPTSTGLGEIYLWTVEADASAVKPDGTRYTPVDLRELQDWVVKPQLRNVPGVTEVNSIGGFVKEFRVAPNPAKLMSHGLTLADVVRALERNNDNVGAGYIEKRGEQYLVRVPGQARSADDISNIVLTNVSGVPVRIKDIGQVDIGRELRTGAATSNGEEVVLGTVFMLMGENSRTVAKAVSVRMDEVNRTLPPGVRAVPVYDRTVLVEKAVQTVKKNLLEGAVLVVAVLFLFLGNMRAALITALVIPLSMLMTFTGMVNAKVSANLMSLGALDFGIIVDGAVVIVENCVRRLAHAQALAGRPLSREERFAEVFGASQEARRALIFGQLIIMVVYLPIFALTGVEAKMFHPMAITVVMALAAAMLLTVTFIPAAIALFIGKRVEEKENRLMGCARRLYEPLLATFMTRPKRVFLGAAVIVTLSTGLAARLGSEFVPSLNEGDLAVAALRIPGTSLSQSVDMQKSIETTLKQRFPEIERVFARTGTAEIAADPMPPNLSDGYIMLKPTDQWPERNKPREKLVEEMEAVLAELPGNTYEFSQPIQLRFNELISGVRSDVAVKLFGDDMAVLNGTGEKIAAALQKVPGAAEVKMEQTSGLPVLTINVDRDKLARYGVTVGDLQDTVAAAVGGQKAGTLFQGDRRFDIVVRLPDELRSDIEAIKRLPIALPLALPLASPLASPLAAAGSGGMPVAQAPYVPLAELATVEVAPGPNQISREDGKRRVVVSANVRGRDVGSFVADARERIRQDVQVPPGYWLSWGGQFEQLQSASERLKLVVPLSLFMVFVLLFIMFNNAKDGLLVFTGIPFALSGGVLSLWLRDIPLSITAAVGFIALSGVAVLNGLVMISFIRNLREEGMELDAAVREGAVTRLRPVLMTALVASLGFLPMAFATGTGSEVQRPLATVVIGGILSSTALTLLVLPVLYRAAHASSWRAVAAGRLAKASPGRILRWPGFF</sequence>
<dbReference type="GO" id="GO:0008324">
    <property type="term" value="F:monoatomic cation transmembrane transporter activity"/>
    <property type="evidence" value="ECO:0007669"/>
    <property type="project" value="InterPro"/>
</dbReference>
<dbReference type="KEGG" id="bxe:Bxe_B0707"/>
<protein>
    <submittedName>
        <fullName evidence="9">RND heavy metal efflux pump, CzcA subunit</fullName>
    </submittedName>
</protein>
<feature type="transmembrane region" description="Helical" evidence="8">
    <location>
        <begin position="395"/>
        <end position="414"/>
    </location>
</feature>
<evidence type="ECO:0000256" key="6">
    <source>
        <dbReference type="ARBA" id="ARBA00022989"/>
    </source>
</evidence>
<gene>
    <name evidence="9" type="ORF">Bxe_B0707</name>
</gene>
<dbReference type="InterPro" id="IPR001036">
    <property type="entry name" value="Acrflvin-R"/>
</dbReference>
<dbReference type="Gene3D" id="3.30.70.1320">
    <property type="entry name" value="Multidrug efflux transporter AcrB pore domain like"/>
    <property type="match status" value="1"/>
</dbReference>
<dbReference type="InterPro" id="IPR004763">
    <property type="entry name" value="CusA-like"/>
</dbReference>
<evidence type="ECO:0000256" key="5">
    <source>
        <dbReference type="ARBA" id="ARBA00022692"/>
    </source>
</evidence>
<dbReference type="Pfam" id="PF00873">
    <property type="entry name" value="ACR_tran"/>
    <property type="match status" value="1"/>
</dbReference>
<proteinExistence type="inferred from homology"/>
<evidence type="ECO:0000256" key="3">
    <source>
        <dbReference type="ARBA" id="ARBA00022448"/>
    </source>
</evidence>
<dbReference type="PATRIC" id="fig|266265.5.peg.7079"/>
<comment type="similarity">
    <text evidence="2">Belongs to the resistance-nodulation-cell division (RND) (TC 2.A.6) family.</text>
</comment>
<dbReference type="Gene3D" id="1.20.1640.10">
    <property type="entry name" value="Multidrug efflux transporter AcrB transmembrane domain"/>
    <property type="match status" value="2"/>
</dbReference>
<evidence type="ECO:0000256" key="2">
    <source>
        <dbReference type="ARBA" id="ARBA00010942"/>
    </source>
</evidence>
<dbReference type="Gene3D" id="3.30.2090.10">
    <property type="entry name" value="Multidrug efflux transporter AcrB TolC docking domain, DN and DC subdomains"/>
    <property type="match status" value="2"/>
</dbReference>
<feature type="transmembrane region" description="Helical" evidence="8">
    <location>
        <begin position="1029"/>
        <end position="1052"/>
    </location>
</feature>
<evidence type="ECO:0000256" key="1">
    <source>
        <dbReference type="ARBA" id="ARBA00004651"/>
    </source>
</evidence>
<dbReference type="PANTHER" id="PTHR32063:SF24">
    <property type="entry name" value="CATION EFFLUX SYSTEM (ACRB_ACRD_ACRF FAMILY)"/>
    <property type="match status" value="1"/>
</dbReference>
<dbReference type="Proteomes" id="UP000001817">
    <property type="component" value="Chromosome 2"/>
</dbReference>
<dbReference type="PANTHER" id="PTHR32063">
    <property type="match status" value="1"/>
</dbReference>